<dbReference type="Proteomes" id="UP000199263">
    <property type="component" value="Unassembled WGS sequence"/>
</dbReference>
<evidence type="ECO:0000259" key="1">
    <source>
        <dbReference type="Pfam" id="PF00561"/>
    </source>
</evidence>
<gene>
    <name evidence="2" type="ORF">SAMN05421842_12155</name>
</gene>
<keyword evidence="3" id="KW-1185">Reference proteome</keyword>
<dbReference type="SUPFAM" id="SSF53474">
    <property type="entry name" value="alpha/beta-Hydrolases"/>
    <property type="match status" value="1"/>
</dbReference>
<dbReference type="EMBL" id="FOMG01000021">
    <property type="protein sequence ID" value="SFD14514.1"/>
    <property type="molecule type" value="Genomic_DNA"/>
</dbReference>
<dbReference type="STRING" id="119641.SAMN05421842_12155"/>
<dbReference type="Pfam" id="PF00561">
    <property type="entry name" value="Abhydrolase_1"/>
    <property type="match status" value="1"/>
</dbReference>
<feature type="domain" description="AB hydrolase-1" evidence="1">
    <location>
        <begin position="140"/>
        <end position="346"/>
    </location>
</feature>
<protein>
    <submittedName>
        <fullName evidence="2">Alpha/beta hydrolase fold</fullName>
    </submittedName>
</protein>
<evidence type="ECO:0000313" key="3">
    <source>
        <dbReference type="Proteomes" id="UP000199263"/>
    </source>
</evidence>
<accession>A0A1I1PX92</accession>
<dbReference type="Gene3D" id="3.40.50.1820">
    <property type="entry name" value="alpha/beta hydrolase"/>
    <property type="match status" value="1"/>
</dbReference>
<proteinExistence type="predicted"/>
<sequence>MIPSKINFKKGTYQLNDEPNINYQLNRVIMWNGGDLQEIKDVGRKIHTCGDWVREMYSLGEKALSENRIENAIGYFRMTEFFMFNGNSSKMKVYDRAKKLFYEYYSEYFEDGTIKIEHVPYENGKLPVWHAKPTREVKDIILLHGGNDSYVEEFLFTVLYCVEQGYEVYAFEGPGQGEVLRKYNMPFIVEWELPVKAILDYYNLSDVTIIGVSLGGMFAPRAAAFEKRIKRVVAWSIFPNFLDVVLGTQSPKLQKIVRFLLKNKQKAIINCAFNRLMAKDELVKWGLNHAFDSYGVKNAYEYLVRCNDFQMINIANKINQDFLLLGAKNDHFIDRNLYKEEIDSLTNVKSLTFRLFTDKEEADNHCNVSNCKLSLDTVLNWIEQIKK</sequence>
<dbReference type="OrthoDB" id="9812921at2"/>
<reference evidence="2 3" key="1">
    <citation type="submission" date="2016-10" db="EMBL/GenBank/DDBJ databases">
        <authorList>
            <person name="de Groot N.N."/>
        </authorList>
    </citation>
    <scope>NUCLEOTIDE SEQUENCE [LARGE SCALE GENOMIC DNA]</scope>
    <source>
        <strain evidence="2 3">DSM 12992</strain>
    </source>
</reference>
<evidence type="ECO:0000313" key="2">
    <source>
        <dbReference type="EMBL" id="SFD14514.1"/>
    </source>
</evidence>
<name>A0A1I1PX92_9CLOT</name>
<dbReference type="RefSeq" id="WP_090092607.1">
    <property type="nucleotide sequence ID" value="NZ_FOMG01000021.1"/>
</dbReference>
<organism evidence="2 3">
    <name type="scientific">Clostridium uliginosum</name>
    <dbReference type="NCBI Taxonomy" id="119641"/>
    <lineage>
        <taxon>Bacteria</taxon>
        <taxon>Bacillati</taxon>
        <taxon>Bacillota</taxon>
        <taxon>Clostridia</taxon>
        <taxon>Eubacteriales</taxon>
        <taxon>Clostridiaceae</taxon>
        <taxon>Clostridium</taxon>
    </lineage>
</organism>
<dbReference type="AlphaFoldDB" id="A0A1I1PX92"/>
<dbReference type="InterPro" id="IPR000073">
    <property type="entry name" value="AB_hydrolase_1"/>
</dbReference>
<keyword evidence="2" id="KW-0378">Hydrolase</keyword>
<dbReference type="InterPro" id="IPR029058">
    <property type="entry name" value="AB_hydrolase_fold"/>
</dbReference>
<dbReference type="GO" id="GO:0016787">
    <property type="term" value="F:hydrolase activity"/>
    <property type="evidence" value="ECO:0007669"/>
    <property type="project" value="UniProtKB-KW"/>
</dbReference>